<protein>
    <submittedName>
        <fullName evidence="1">Uncharacterized protein</fullName>
    </submittedName>
</protein>
<gene>
    <name evidence="1" type="ORF">ATCC19606_10670</name>
</gene>
<name>A0A6F8TD64_ACIBA</name>
<accession>A0A6F8TD64</accession>
<evidence type="ECO:0000313" key="1">
    <source>
        <dbReference type="EMBL" id="BCA98731.1"/>
    </source>
</evidence>
<organism evidence="1">
    <name type="scientific">Acinetobacter baumannii</name>
    <dbReference type="NCBI Taxonomy" id="470"/>
    <lineage>
        <taxon>Bacteria</taxon>
        <taxon>Pseudomonadati</taxon>
        <taxon>Pseudomonadota</taxon>
        <taxon>Gammaproteobacteria</taxon>
        <taxon>Moraxellales</taxon>
        <taxon>Moraxellaceae</taxon>
        <taxon>Acinetobacter</taxon>
        <taxon>Acinetobacter calcoaceticus/baumannii complex</taxon>
    </lineage>
</organism>
<proteinExistence type="predicted"/>
<dbReference type="EMBL" id="AP022836">
    <property type="protein sequence ID" value="BCA98731.1"/>
    <property type="molecule type" value="Genomic_DNA"/>
</dbReference>
<reference evidence="1" key="1">
    <citation type="submission" date="2020-03" db="EMBL/GenBank/DDBJ databases">
        <title>Complete genome sequence of Acinetobacter baumannii ATCC19606T, which is a model strain for tolerization of antimicrobial agents.</title>
        <authorList>
            <person name="Tsubouchi T."/>
            <person name="Suzuki M."/>
            <person name="Niki M."/>
            <person name="Oinuma K."/>
            <person name="Niki M."/>
            <person name="Shibayama K."/>
            <person name="Kakeya H."/>
            <person name="Kaneko Y."/>
        </authorList>
    </citation>
    <scope>NUCLEOTIDE SEQUENCE</scope>
    <source>
        <strain evidence="1">ATCC19606</strain>
    </source>
</reference>
<dbReference type="AlphaFoldDB" id="A0A6F8TD64"/>
<sequence length="51" mass="6102">MIREKELKEEVIIKIKKVELSKHVSKKCSFFWHFGLKRSNFGRINKKAIKA</sequence>